<proteinExistence type="inferred from homology"/>
<evidence type="ECO:0000313" key="10">
    <source>
        <dbReference type="Proteomes" id="UP000748756"/>
    </source>
</evidence>
<evidence type="ECO:0000256" key="3">
    <source>
        <dbReference type="ARBA" id="ARBA00022737"/>
    </source>
</evidence>
<name>A0A9P5S8N2_9FUNG</name>
<feature type="compositionally biased region" description="Basic and acidic residues" evidence="7">
    <location>
        <begin position="1826"/>
        <end position="1835"/>
    </location>
</feature>
<feature type="compositionally biased region" description="Basic and acidic residues" evidence="7">
    <location>
        <begin position="270"/>
        <end position="280"/>
    </location>
</feature>
<protein>
    <recommendedName>
        <fullName evidence="6">Sister chromatid cohesion protein</fullName>
    </recommendedName>
</protein>
<dbReference type="Proteomes" id="UP000748756">
    <property type="component" value="Unassembled WGS sequence"/>
</dbReference>
<keyword evidence="10" id="KW-1185">Reference proteome</keyword>
<dbReference type="GO" id="GO:0071169">
    <property type="term" value="P:establishment of protein localization to chromatin"/>
    <property type="evidence" value="ECO:0007669"/>
    <property type="project" value="TreeGrafter"/>
</dbReference>
<comment type="similarity">
    <text evidence="2 6">Belongs to the SCC2/Nipped-B family.</text>
</comment>
<feature type="compositionally biased region" description="Polar residues" evidence="7">
    <location>
        <begin position="8"/>
        <end position="20"/>
    </location>
</feature>
<sequence>MATHNHNRLPSQSTIPPHTHTYTLHNIHHQHQHQLHPQHQFLLQQQQQQMQRMQQQQLYVQQQQQQQYYPHCQQQQHQQPQQQLQQQLQQYQPQPIDTTPATIGHLPTNAKAGVQYSALSSITSTESILRDLPSLSIAFSDFRLLQPKDATVQNMLAQQGLTQHAFNFQAEYLKTIISNANVDDIRFMSATQITSSNVPFIPNYDQPLSGLSQSVLDYCTKSRPPTIQPEGDYQLPIIDPYNALIELRDSAASLQQSTVLRPQQPSVALENRRGSVEVRESSPPAATSQKRGAQDATDDELDMRARAPKKLKARPTPAAPSIKFDPTYSAASSSDNKNPTPEFEDTVGEFLESIESADENNDIRKHLSGSQLKHLDRSVQDLSKQGQLIEVQIDTLSTLLKYLESSMNEFDTIDVISLFSEEFATVGVDCYSVIDRLFDRITLSLEHVVLSLSILNARGLQQHLFPEELLVASLSVFKTHVEKFLVPALEFSKDDNGLSKGSGIFKAISGNTSLRSRVLSVVGTTCDISERLRRSGNTEVSDDIIVKLVYIGLALFFIDTSSELMVGLTEAESVKQSGSSLLRMIFAKHSKQRTWILEEILSLLIKLPHGKKVTKGYRLIDGSKIHTSSALLMQLVQTCSESPLVVEPPADLLHLHPSTQKIEFRKLWDDVKRIMEGAKTSVGYIFNVLLSRSMKGTKSSVEADYRTVLDTLVTDLLTVLGHPEWPSAELYLLIFSTAMARCLDDTKADSAARTMAVDTLGLIAARIKTISNRITADATEQAMASSNDEQRPFYGDLSINTNTTDLSYLQANYNNVVEYLGSNEMNDTATKAAKNTWIGQWIAVICSATTKEYDDRIWGEDQWNTLTVETLKLWRLFNSQESHPRSILPLARKSVSQSGAYLTSRQQLFLSFDMMLSRILMALEGGAITLRAKSLRALSLIVTGDYAVLSQLNVRRTIALRLQDQSPSVRDAALELVGKYMLQDAAIRKAYYEIDTGLNVRKRVLRLLKDMFHRTDDPEICNDISQKLLLRVHDDETTVKDLAIKSVSEVWFSPFVNASSISHEGRGDHADGSNHVEPVTPSQRRDISKRSRTLIDMVGKLSIPQAEAFGSVIQWLLNKERRADEFNLSNPRQTFSRTCAVIVDCLVDLIQTLQDEDAPKSSVASAVHTLHTFIKAEPRLIEAKHLSTLLVYLHCSSTSEDWKITMFVLRIFQDAIPVVKDMTPNDSQMAEKLALALVAKCPVVLLPEAVHVLCLTVRTLTLHSTRLCKFLQTCVDLLGADVHKLRAGTVVQDNKTRRLMTIVGLLCKHFDFERAIKDNPEESHLAELKAKMQPSPHEYVFAILSSLCVHQYSLTLQQSALQSLGHVYMSFPILMNSSKSVKIMDSIFAGHEFSLQTELLQIYTGFLLKIQTTPMSEQGKGAGYSLVAKVEDHLEAGIGSSIMQRYLDRILKCALVADESLQSAAIDVITQVTLQALVHPMLCMPAIAALETSNDSTVCSRVLRIHRDLHQKHASLIYAKSMECIRTAYTYQMSLRGSKADVHGYKLISETGQSVALICHMYNLVSDKRQPRNTLLSGLVKVLEVDLTSSNVEIDGNYARFIAENLAYLDYKTMEEVLLVIFHLNRIIAGSGMTLLHSLTEMSSRSRVSASDDDSSSKMSNGKAPKRGKRAANQDTTTVVAKPKSKSKKANAQNYVSPEGENAMVSESGGENHHDDAREPILPMRVMARASVAVEAAILLKTCLKRIYDISEFKCHQFQPTSHATHKEKPVLRPTGTVARIHWQWSADQVDTICDPMSTKSNAEDMARNQLGHFLELIEAESVQHMRDDEKESAKGQHHNRHGHGHGQGVSGAHASRNSRQNLAQQQVQDEREEEEEGDEAEAEEGEEDNDEDAESSEDGDDSGEDPNT</sequence>
<feature type="compositionally biased region" description="Basic and acidic residues" evidence="7">
    <location>
        <begin position="1063"/>
        <end position="1074"/>
    </location>
</feature>
<dbReference type="GO" id="GO:0034087">
    <property type="term" value="P:establishment of mitotic sister chromatid cohesion"/>
    <property type="evidence" value="ECO:0007669"/>
    <property type="project" value="TreeGrafter"/>
</dbReference>
<dbReference type="InterPro" id="IPR026003">
    <property type="entry name" value="Cohesin_HEAT"/>
</dbReference>
<keyword evidence="3 6" id="KW-0677">Repeat</keyword>
<feature type="region of interest" description="Disordered" evidence="7">
    <location>
        <begin position="1826"/>
        <end position="1909"/>
    </location>
</feature>
<evidence type="ECO:0000256" key="5">
    <source>
        <dbReference type="ARBA" id="ARBA00023306"/>
    </source>
</evidence>
<reference evidence="9" key="1">
    <citation type="journal article" date="2020" name="Fungal Divers.">
        <title>Resolving the Mortierellaceae phylogeny through synthesis of multi-gene phylogenetics and phylogenomics.</title>
        <authorList>
            <person name="Vandepol N."/>
            <person name="Liber J."/>
            <person name="Desiro A."/>
            <person name="Na H."/>
            <person name="Kennedy M."/>
            <person name="Barry K."/>
            <person name="Grigoriev I.V."/>
            <person name="Miller A.N."/>
            <person name="O'Donnell K."/>
            <person name="Stajich J.E."/>
            <person name="Bonito G."/>
        </authorList>
    </citation>
    <scope>NUCLEOTIDE SEQUENCE</scope>
    <source>
        <strain evidence="9">NRRL 6426</strain>
    </source>
</reference>
<dbReference type="PANTHER" id="PTHR21704">
    <property type="entry name" value="NIPPED-B-LIKE PROTEIN DELANGIN SCC2-RELATED"/>
    <property type="match status" value="1"/>
</dbReference>
<dbReference type="InterPro" id="IPR016024">
    <property type="entry name" value="ARM-type_fold"/>
</dbReference>
<feature type="compositionally biased region" description="Polar residues" evidence="7">
    <location>
        <begin position="329"/>
        <end position="339"/>
    </location>
</feature>
<gene>
    <name evidence="9" type="primary">SCC2</name>
    <name evidence="9" type="ORF">BG015_006790</name>
</gene>
<dbReference type="EMBL" id="JAAAUQ010000033">
    <property type="protein sequence ID" value="KAF9156205.1"/>
    <property type="molecule type" value="Genomic_DNA"/>
</dbReference>
<evidence type="ECO:0000256" key="4">
    <source>
        <dbReference type="ARBA" id="ARBA00023242"/>
    </source>
</evidence>
<feature type="region of interest" description="Disordered" evidence="7">
    <location>
        <begin position="78"/>
        <end position="99"/>
    </location>
</feature>
<dbReference type="CDD" id="cd23958">
    <property type="entry name" value="SCC2"/>
    <property type="match status" value="1"/>
</dbReference>
<comment type="subcellular location">
    <subcellularLocation>
        <location evidence="1 6">Nucleus</location>
    </subcellularLocation>
</comment>
<feature type="compositionally biased region" description="Acidic residues" evidence="7">
    <location>
        <begin position="1871"/>
        <end position="1909"/>
    </location>
</feature>
<dbReference type="Pfam" id="PF12830">
    <property type="entry name" value="Nipped-B_C"/>
    <property type="match status" value="1"/>
</dbReference>
<keyword evidence="5 6" id="KW-0131">Cell cycle</keyword>
<feature type="region of interest" description="Disordered" evidence="7">
    <location>
        <begin position="1646"/>
        <end position="1717"/>
    </location>
</feature>
<dbReference type="GO" id="GO:0061775">
    <property type="term" value="F:cohesin loader activity"/>
    <property type="evidence" value="ECO:0007669"/>
    <property type="project" value="InterPro"/>
</dbReference>
<dbReference type="GO" id="GO:0010468">
    <property type="term" value="P:regulation of gene expression"/>
    <property type="evidence" value="ECO:0007669"/>
    <property type="project" value="InterPro"/>
</dbReference>
<feature type="compositionally biased region" description="Polar residues" evidence="7">
    <location>
        <begin position="256"/>
        <end position="266"/>
    </location>
</feature>
<dbReference type="GO" id="GO:1990414">
    <property type="term" value="P:replication-born double-strand break repair via sister chromatid exchange"/>
    <property type="evidence" value="ECO:0007669"/>
    <property type="project" value="TreeGrafter"/>
</dbReference>
<dbReference type="GO" id="GO:0090694">
    <property type="term" value="C:Scc2-Scc4 cohesin loading complex"/>
    <property type="evidence" value="ECO:0007669"/>
    <property type="project" value="TreeGrafter"/>
</dbReference>
<evidence type="ECO:0000259" key="8">
    <source>
        <dbReference type="Pfam" id="PF12830"/>
    </source>
</evidence>
<evidence type="ECO:0000313" key="9">
    <source>
        <dbReference type="EMBL" id="KAF9156205.1"/>
    </source>
</evidence>
<dbReference type="GO" id="GO:0140588">
    <property type="term" value="P:chromatin looping"/>
    <property type="evidence" value="ECO:0007669"/>
    <property type="project" value="InterPro"/>
</dbReference>
<dbReference type="GO" id="GO:0003682">
    <property type="term" value="F:chromatin binding"/>
    <property type="evidence" value="ECO:0007669"/>
    <property type="project" value="TreeGrafter"/>
</dbReference>
<dbReference type="Pfam" id="PF12765">
    <property type="entry name" value="Cohesin_HEAT"/>
    <property type="match status" value="1"/>
</dbReference>
<organism evidence="9 10">
    <name type="scientific">Linnemannia schmuckeri</name>
    <dbReference type="NCBI Taxonomy" id="64567"/>
    <lineage>
        <taxon>Eukaryota</taxon>
        <taxon>Fungi</taxon>
        <taxon>Fungi incertae sedis</taxon>
        <taxon>Mucoromycota</taxon>
        <taxon>Mortierellomycotina</taxon>
        <taxon>Mortierellomycetes</taxon>
        <taxon>Mortierellales</taxon>
        <taxon>Mortierellaceae</taxon>
        <taxon>Linnemannia</taxon>
    </lineage>
</organism>
<comment type="caution">
    <text evidence="9">The sequence shown here is derived from an EMBL/GenBank/DDBJ whole genome shotgun (WGS) entry which is preliminary data.</text>
</comment>
<feature type="region of interest" description="Disordered" evidence="7">
    <location>
        <begin position="1063"/>
        <end position="1086"/>
    </location>
</feature>
<accession>A0A9P5S8N2</accession>
<evidence type="ECO:0000256" key="6">
    <source>
        <dbReference type="RuleBase" id="RU364107"/>
    </source>
</evidence>
<dbReference type="OrthoDB" id="418242at2759"/>
<feature type="region of interest" description="Disordered" evidence="7">
    <location>
        <begin position="1"/>
        <end position="20"/>
    </location>
</feature>
<dbReference type="InterPro" id="IPR033031">
    <property type="entry name" value="Scc2/Nipped-B"/>
</dbReference>
<evidence type="ECO:0000256" key="7">
    <source>
        <dbReference type="SAM" id="MobiDB-lite"/>
    </source>
</evidence>
<feature type="compositionally biased region" description="Low complexity" evidence="7">
    <location>
        <begin position="78"/>
        <end position="94"/>
    </location>
</feature>
<evidence type="ECO:0000256" key="1">
    <source>
        <dbReference type="ARBA" id="ARBA00004123"/>
    </source>
</evidence>
<keyword evidence="4 6" id="KW-0539">Nucleus</keyword>
<evidence type="ECO:0000256" key="2">
    <source>
        <dbReference type="ARBA" id="ARBA00009252"/>
    </source>
</evidence>
<feature type="compositionally biased region" description="Basic residues" evidence="7">
    <location>
        <begin position="1836"/>
        <end position="1845"/>
    </location>
</feature>
<dbReference type="SUPFAM" id="SSF48371">
    <property type="entry name" value="ARM repeat"/>
    <property type="match status" value="1"/>
</dbReference>
<dbReference type="InterPro" id="IPR024986">
    <property type="entry name" value="Nipped-B_C"/>
</dbReference>
<feature type="region of interest" description="Disordered" evidence="7">
    <location>
        <begin position="256"/>
        <end position="344"/>
    </location>
</feature>
<feature type="domain" description="Sister chromatid cohesion C-terminal" evidence="8">
    <location>
        <begin position="1440"/>
        <end position="1627"/>
    </location>
</feature>
<dbReference type="PANTHER" id="PTHR21704:SF18">
    <property type="entry name" value="NIPPED-B-LIKE PROTEIN"/>
    <property type="match status" value="1"/>
</dbReference>
<feature type="compositionally biased region" description="Polar residues" evidence="7">
    <location>
        <begin position="1856"/>
        <end position="1868"/>
    </location>
</feature>